<evidence type="ECO:0000313" key="2">
    <source>
        <dbReference type="EMBL" id="CUS43367.1"/>
    </source>
</evidence>
<dbReference type="Gene3D" id="2.40.10.220">
    <property type="entry name" value="predicted glycosyltransferase like domains"/>
    <property type="match status" value="1"/>
</dbReference>
<accession>A0A160TI45</accession>
<name>A0A160TI45_9ZZZZ</name>
<dbReference type="SUPFAM" id="SSF141371">
    <property type="entry name" value="PilZ domain-like"/>
    <property type="match status" value="1"/>
</dbReference>
<proteinExistence type="predicted"/>
<dbReference type="EMBL" id="CZQE01000042">
    <property type="protein sequence ID" value="CUS43367.1"/>
    <property type="molecule type" value="Genomic_DNA"/>
</dbReference>
<reference evidence="2" key="1">
    <citation type="submission" date="2015-10" db="EMBL/GenBank/DDBJ databases">
        <authorList>
            <person name="Gilbert D.G."/>
        </authorList>
    </citation>
    <scope>NUCLEOTIDE SEQUENCE</scope>
</reference>
<gene>
    <name evidence="2" type="ORF">MGWOODY_Smn1705</name>
</gene>
<organism evidence="2">
    <name type="scientific">hydrothermal vent metagenome</name>
    <dbReference type="NCBI Taxonomy" id="652676"/>
    <lineage>
        <taxon>unclassified sequences</taxon>
        <taxon>metagenomes</taxon>
        <taxon>ecological metagenomes</taxon>
    </lineage>
</organism>
<dbReference type="Pfam" id="PF07238">
    <property type="entry name" value="PilZ"/>
    <property type="match status" value="1"/>
</dbReference>
<dbReference type="InterPro" id="IPR009875">
    <property type="entry name" value="PilZ_domain"/>
</dbReference>
<feature type="domain" description="PilZ" evidence="1">
    <location>
        <begin position="14"/>
        <end position="97"/>
    </location>
</feature>
<dbReference type="GO" id="GO:0035438">
    <property type="term" value="F:cyclic-di-GMP binding"/>
    <property type="evidence" value="ECO:0007669"/>
    <property type="project" value="InterPro"/>
</dbReference>
<protein>
    <recommendedName>
        <fullName evidence="1">PilZ domain-containing protein</fullName>
    </recommendedName>
</protein>
<evidence type="ECO:0000259" key="1">
    <source>
        <dbReference type="Pfam" id="PF07238"/>
    </source>
</evidence>
<dbReference type="AlphaFoldDB" id="A0A160TI45"/>
<sequence>MAESIKGKDGPHARLAPRFKTFQPASIECDGTKRRAHVLDVSSRGARLYCADALTVGSYLALKCCDFTLCARIVWAKEQRFGVEFQFPLPDAHIRRIMDPAAGNR</sequence>